<gene>
    <name evidence="2" type="ORF">MM171A00427_0012</name>
    <name evidence="3" type="ORF">MM171B01825_0011</name>
    <name evidence="1" type="ORF">MM415B02234_0011</name>
</gene>
<dbReference type="EMBL" id="MT143695">
    <property type="protein sequence ID" value="QJB00516.1"/>
    <property type="molecule type" value="Genomic_DNA"/>
</dbReference>
<dbReference type="AlphaFoldDB" id="A0A6M3KT25"/>
<evidence type="ECO:0000313" key="3">
    <source>
        <dbReference type="EMBL" id="QJB01862.1"/>
    </source>
</evidence>
<sequence>MVEIDIIFDVDWWVGSQEEQARLDAVMARIRAEQVVETLTEAD</sequence>
<protein>
    <submittedName>
        <fullName evidence="1">Uncharacterized protein</fullName>
    </submittedName>
</protein>
<evidence type="ECO:0000313" key="1">
    <source>
        <dbReference type="EMBL" id="QJA85293.1"/>
    </source>
</evidence>
<accession>A0A6M3KT25</accession>
<proteinExistence type="predicted"/>
<evidence type="ECO:0000313" key="2">
    <source>
        <dbReference type="EMBL" id="QJB00516.1"/>
    </source>
</evidence>
<reference evidence="1" key="1">
    <citation type="submission" date="2020-03" db="EMBL/GenBank/DDBJ databases">
        <title>The deep terrestrial virosphere.</title>
        <authorList>
            <person name="Holmfeldt K."/>
            <person name="Nilsson E."/>
            <person name="Simone D."/>
            <person name="Lopez-Fernandez M."/>
            <person name="Wu X."/>
            <person name="de Brujin I."/>
            <person name="Lundin D."/>
            <person name="Andersson A."/>
            <person name="Bertilsson S."/>
            <person name="Dopson M."/>
        </authorList>
    </citation>
    <scope>NUCLEOTIDE SEQUENCE</scope>
    <source>
        <strain evidence="2">MM171A00427</strain>
        <strain evidence="3">MM171B01825</strain>
        <strain evidence="1">MM415B02234</strain>
    </source>
</reference>
<organism evidence="1">
    <name type="scientific">viral metagenome</name>
    <dbReference type="NCBI Taxonomy" id="1070528"/>
    <lineage>
        <taxon>unclassified sequences</taxon>
        <taxon>metagenomes</taxon>
        <taxon>organismal metagenomes</taxon>
    </lineage>
</organism>
<name>A0A6M3KT25_9ZZZZ</name>
<dbReference type="EMBL" id="MT142566">
    <property type="protein sequence ID" value="QJA85293.1"/>
    <property type="molecule type" value="Genomic_DNA"/>
</dbReference>
<dbReference type="EMBL" id="MT143739">
    <property type="protein sequence ID" value="QJB01862.1"/>
    <property type="molecule type" value="Genomic_DNA"/>
</dbReference>